<organism evidence="1">
    <name type="scientific">Ophidiomyces ophidiicola</name>
    <dbReference type="NCBI Taxonomy" id="1387563"/>
    <lineage>
        <taxon>Eukaryota</taxon>
        <taxon>Fungi</taxon>
        <taxon>Dikarya</taxon>
        <taxon>Ascomycota</taxon>
        <taxon>Pezizomycotina</taxon>
        <taxon>Eurotiomycetes</taxon>
        <taxon>Eurotiomycetidae</taxon>
        <taxon>Onygenales</taxon>
        <taxon>Onygenaceae</taxon>
        <taxon>Ophidiomyces</taxon>
    </lineage>
</organism>
<keyword evidence="1" id="KW-0418">Kinase</keyword>
<proteinExistence type="predicted"/>
<keyword evidence="1" id="KW-0723">Serine/threonine-protein kinase</keyword>
<reference evidence="1" key="1">
    <citation type="journal article" date="2022" name="bioRxiv">
        <title>Population genetic analysis of Ophidiomyces ophidiicola, the causative agent of snake fungal disease, indicates recent introductions to the USA.</title>
        <authorList>
            <person name="Ladner J.T."/>
            <person name="Palmer J.M."/>
            <person name="Ettinger C.L."/>
            <person name="Stajich J.E."/>
            <person name="Farrell T.M."/>
            <person name="Glorioso B.M."/>
            <person name="Lawson B."/>
            <person name="Price S.J."/>
            <person name="Stengle A.G."/>
            <person name="Grear D.A."/>
            <person name="Lorch J.M."/>
        </authorList>
    </citation>
    <scope>NUCLEOTIDE SEQUENCE</scope>
    <source>
        <strain evidence="1">NWHC 24266-5</strain>
    </source>
</reference>
<evidence type="ECO:0000313" key="1">
    <source>
        <dbReference type="EMBL" id="KAI2381812.1"/>
    </source>
</evidence>
<keyword evidence="1" id="KW-0808">Transferase</keyword>
<gene>
    <name evidence="1" type="primary">DUN1</name>
    <name evidence="1" type="ORF">LOY88_006569</name>
</gene>
<protein>
    <submittedName>
        <fullName evidence="1">Serine/threonine protein kinase</fullName>
        <ecNumber evidence="1">2.7.11.1</ecNumber>
    </submittedName>
</protein>
<dbReference type="EMBL" id="JALBCA010000170">
    <property type="protein sequence ID" value="KAI2381812.1"/>
    <property type="molecule type" value="Genomic_DNA"/>
</dbReference>
<name>A0ACB8UMR2_9EURO</name>
<accession>A0ACB8UMR2</accession>
<dbReference type="EC" id="2.7.11.1" evidence="1"/>
<comment type="caution">
    <text evidence="1">The sequence shown here is derived from an EMBL/GenBank/DDBJ whole genome shotgun (WGS) entry which is preliminary data.</text>
</comment>
<sequence>MPPRAEKSLKRAKLGAGTREQDAKKPRRSERISSQLTRPQVAPANMPYLPSPLTFQEPIVSGNNKDVTASPPEGRLSQLRHQTPKPEHVTQLSSPPGDTQAFSQVPPQAFVAGVKDEEAEGIWGYLNPLNNTYDHTVVLKKRDICTPSELDEEISRGRRKGKERIAAQNVNPSGYLIGRHAECDVVMSHTTISNRHCLIFHEHRRGDSVAILEDLSSNGTFVKGALVGRNQRRELEDGDEINILDQARFSFHYARNREIGRFQQQFRILSQLGKGQFATVYLCAEKATGTKYAAKRFDKKPGGYSESDLASRNQEVAILKSVNHKNLLCLKDIFDEKDGVYLILELAPEGELFNWIVSHEKLSEFETRHVFRQLFDGLKYLHDRNIVHRDIKSENILLMDKRLTVKLADFGLAKIIGEDSFTTTVCGTPSYVAPEVLDMKHSRAVDIWSLGVVLYICLCGFPPFSDELYSRDFPYSLVEQIKLGTFNYPSPYWDSVSDPALDLIDRMLTVSVDDRTTIDECLRHPWLTGGGIGLTDSTDGLTGAMGKLDFSKRKMKRERTLLSKINNALVSQVIDGSEHGYSEVKAFDNNAAKRVHNKPPKEGINPPQEPKPDSNRHPMEFMQMGGRGDQLLFGHDTNTQGATSKGKRK</sequence>